<feature type="transmembrane region" description="Helical" evidence="8">
    <location>
        <begin position="6"/>
        <end position="23"/>
    </location>
</feature>
<organism evidence="9 10">
    <name type="scientific">Candidatus Nitrobium versatile</name>
    <dbReference type="NCBI Taxonomy" id="2884831"/>
    <lineage>
        <taxon>Bacteria</taxon>
        <taxon>Pseudomonadati</taxon>
        <taxon>Nitrospirota</taxon>
        <taxon>Nitrospiria</taxon>
        <taxon>Nitrospirales</taxon>
        <taxon>Nitrospiraceae</taxon>
        <taxon>Candidatus Nitrobium</taxon>
    </lineage>
</organism>
<keyword evidence="7 8" id="KW-0472">Membrane</keyword>
<evidence type="ECO:0000256" key="3">
    <source>
        <dbReference type="ARBA" id="ARBA00022448"/>
    </source>
</evidence>
<proteinExistence type="inferred from homology"/>
<feature type="transmembrane region" description="Helical" evidence="8">
    <location>
        <begin position="59"/>
        <end position="78"/>
    </location>
</feature>
<evidence type="ECO:0000256" key="8">
    <source>
        <dbReference type="SAM" id="Phobius"/>
    </source>
</evidence>
<feature type="transmembrane region" description="Helical" evidence="8">
    <location>
        <begin position="35"/>
        <end position="53"/>
    </location>
</feature>
<evidence type="ECO:0000313" key="10">
    <source>
        <dbReference type="Proteomes" id="UP000705867"/>
    </source>
</evidence>
<dbReference type="Pfam" id="PF04066">
    <property type="entry name" value="MrpF_PhaF"/>
    <property type="match status" value="1"/>
</dbReference>
<reference evidence="9" key="2">
    <citation type="submission" date="2021-08" db="EMBL/GenBank/DDBJ databases">
        <authorList>
            <person name="Dalcin Martins P."/>
        </authorList>
    </citation>
    <scope>NUCLEOTIDE SEQUENCE</scope>
    <source>
        <strain evidence="9">MAG_39</strain>
    </source>
</reference>
<gene>
    <name evidence="9" type="ORF">K8I29_07245</name>
</gene>
<evidence type="ECO:0000256" key="6">
    <source>
        <dbReference type="ARBA" id="ARBA00022989"/>
    </source>
</evidence>
<dbReference type="AlphaFoldDB" id="A0A953J7D9"/>
<dbReference type="PANTHER" id="PTHR34702:SF1">
    <property type="entry name" value="NA(+)_H(+) ANTIPORTER SUBUNIT F"/>
    <property type="match status" value="1"/>
</dbReference>
<comment type="similarity">
    <text evidence="2">Belongs to the CPA3 antiporters (TC 2.A.63) subunit F family.</text>
</comment>
<comment type="subcellular location">
    <subcellularLocation>
        <location evidence="1">Cell membrane</location>
        <topology evidence="1">Multi-pass membrane protein</topology>
    </subcellularLocation>
</comment>
<evidence type="ECO:0000313" key="9">
    <source>
        <dbReference type="EMBL" id="MBZ0155997.1"/>
    </source>
</evidence>
<dbReference type="Proteomes" id="UP000705867">
    <property type="component" value="Unassembled WGS sequence"/>
</dbReference>
<keyword evidence="3" id="KW-0813">Transport</keyword>
<accession>A0A953J7D9</accession>
<reference evidence="9" key="1">
    <citation type="journal article" date="2021" name="bioRxiv">
        <title>Unraveling nitrogen, sulfur and carbon metabolic pathways and microbial community transcriptional responses to substrate deprivation and toxicity stresses in a bioreactor mimicking anoxic brackish coastal sediment conditions.</title>
        <authorList>
            <person name="Martins P.D."/>
            <person name="Echeveste M.J."/>
            <person name="Arshad A."/>
            <person name="Kurth J."/>
            <person name="Ouboter H."/>
            <person name="Jetten M.S.M."/>
            <person name="Welte C.U."/>
        </authorList>
    </citation>
    <scope>NUCLEOTIDE SEQUENCE</scope>
    <source>
        <strain evidence="9">MAG_39</strain>
    </source>
</reference>
<dbReference type="InterPro" id="IPR007208">
    <property type="entry name" value="MrpF/PhaF-like"/>
</dbReference>
<evidence type="ECO:0000256" key="7">
    <source>
        <dbReference type="ARBA" id="ARBA00023136"/>
    </source>
</evidence>
<protein>
    <submittedName>
        <fullName evidence="9">Multiple resistance and pH regulation protein F</fullName>
    </submittedName>
</protein>
<keyword evidence="5 8" id="KW-0812">Transmembrane</keyword>
<evidence type="ECO:0000256" key="5">
    <source>
        <dbReference type="ARBA" id="ARBA00022692"/>
    </source>
</evidence>
<dbReference type="GO" id="GO:0015385">
    <property type="term" value="F:sodium:proton antiporter activity"/>
    <property type="evidence" value="ECO:0007669"/>
    <property type="project" value="TreeGrafter"/>
</dbReference>
<evidence type="ECO:0000256" key="1">
    <source>
        <dbReference type="ARBA" id="ARBA00004651"/>
    </source>
</evidence>
<sequence length="96" mass="9956">MSIFYTGMALFLLLNLGLGLVRIMKGPAPADRMMAAQLFGTTGAAILLLLSQGLDDPSLYKMALVFGLLSGLAAIAFVKSARARHDEPGSGADGAD</sequence>
<keyword evidence="4" id="KW-1003">Cell membrane</keyword>
<evidence type="ECO:0000256" key="4">
    <source>
        <dbReference type="ARBA" id="ARBA00022475"/>
    </source>
</evidence>
<name>A0A953J7D9_9BACT</name>
<evidence type="ECO:0000256" key="2">
    <source>
        <dbReference type="ARBA" id="ARBA00009212"/>
    </source>
</evidence>
<dbReference type="EMBL" id="JAIOIV010000060">
    <property type="protein sequence ID" value="MBZ0155997.1"/>
    <property type="molecule type" value="Genomic_DNA"/>
</dbReference>
<keyword evidence="6 8" id="KW-1133">Transmembrane helix</keyword>
<comment type="caution">
    <text evidence="9">The sequence shown here is derived from an EMBL/GenBank/DDBJ whole genome shotgun (WGS) entry which is preliminary data.</text>
</comment>
<dbReference type="PANTHER" id="PTHR34702">
    <property type="entry name" value="NA(+)/H(+) ANTIPORTER SUBUNIT F1"/>
    <property type="match status" value="1"/>
</dbReference>
<dbReference type="GO" id="GO:0005886">
    <property type="term" value="C:plasma membrane"/>
    <property type="evidence" value="ECO:0007669"/>
    <property type="project" value="UniProtKB-SubCell"/>
</dbReference>